<keyword evidence="2" id="KW-1185">Reference proteome</keyword>
<proteinExistence type="predicted"/>
<sequence>MSLCLPGGYQSMSHKLTRWIAVMSSMSICLPGGYQSSEACDYAYEVDTIPVKQLTMLTRWIPFR</sequence>
<reference evidence="1" key="1">
    <citation type="journal article" date="2019" name="bioRxiv">
        <title>The Genome of the Zebra Mussel, Dreissena polymorpha: A Resource for Invasive Species Research.</title>
        <authorList>
            <person name="McCartney M.A."/>
            <person name="Auch B."/>
            <person name="Kono T."/>
            <person name="Mallez S."/>
            <person name="Zhang Y."/>
            <person name="Obille A."/>
            <person name="Becker A."/>
            <person name="Abrahante J.E."/>
            <person name="Garbe J."/>
            <person name="Badalamenti J.P."/>
            <person name="Herman A."/>
            <person name="Mangelson H."/>
            <person name="Liachko I."/>
            <person name="Sullivan S."/>
            <person name="Sone E.D."/>
            <person name="Koren S."/>
            <person name="Silverstein K.A.T."/>
            <person name="Beckman K.B."/>
            <person name="Gohl D.M."/>
        </authorList>
    </citation>
    <scope>NUCLEOTIDE SEQUENCE</scope>
    <source>
        <strain evidence="1">Duluth1</strain>
        <tissue evidence="1">Whole animal</tissue>
    </source>
</reference>
<dbReference type="AlphaFoldDB" id="A0A9D3YQZ7"/>
<evidence type="ECO:0000313" key="1">
    <source>
        <dbReference type="EMBL" id="KAH3702956.1"/>
    </source>
</evidence>
<organism evidence="1 2">
    <name type="scientific">Dreissena polymorpha</name>
    <name type="common">Zebra mussel</name>
    <name type="synonym">Mytilus polymorpha</name>
    <dbReference type="NCBI Taxonomy" id="45954"/>
    <lineage>
        <taxon>Eukaryota</taxon>
        <taxon>Metazoa</taxon>
        <taxon>Spiralia</taxon>
        <taxon>Lophotrochozoa</taxon>
        <taxon>Mollusca</taxon>
        <taxon>Bivalvia</taxon>
        <taxon>Autobranchia</taxon>
        <taxon>Heteroconchia</taxon>
        <taxon>Euheterodonta</taxon>
        <taxon>Imparidentia</taxon>
        <taxon>Neoheterodontei</taxon>
        <taxon>Myida</taxon>
        <taxon>Dreissenoidea</taxon>
        <taxon>Dreissenidae</taxon>
        <taxon>Dreissena</taxon>
    </lineage>
</organism>
<dbReference type="Proteomes" id="UP000828390">
    <property type="component" value="Unassembled WGS sequence"/>
</dbReference>
<gene>
    <name evidence="1" type="ORF">DPMN_077984</name>
</gene>
<accession>A0A9D3YQZ7</accession>
<dbReference type="EMBL" id="JAIWYP010000015">
    <property type="protein sequence ID" value="KAH3702956.1"/>
    <property type="molecule type" value="Genomic_DNA"/>
</dbReference>
<protein>
    <submittedName>
        <fullName evidence="1">Uncharacterized protein</fullName>
    </submittedName>
</protein>
<reference evidence="1" key="2">
    <citation type="submission" date="2020-11" db="EMBL/GenBank/DDBJ databases">
        <authorList>
            <person name="McCartney M.A."/>
            <person name="Auch B."/>
            <person name="Kono T."/>
            <person name="Mallez S."/>
            <person name="Becker A."/>
            <person name="Gohl D.M."/>
            <person name="Silverstein K.A.T."/>
            <person name="Koren S."/>
            <person name="Bechman K.B."/>
            <person name="Herman A."/>
            <person name="Abrahante J.E."/>
            <person name="Garbe J."/>
        </authorList>
    </citation>
    <scope>NUCLEOTIDE SEQUENCE</scope>
    <source>
        <strain evidence="1">Duluth1</strain>
        <tissue evidence="1">Whole animal</tissue>
    </source>
</reference>
<comment type="caution">
    <text evidence="1">The sequence shown here is derived from an EMBL/GenBank/DDBJ whole genome shotgun (WGS) entry which is preliminary data.</text>
</comment>
<name>A0A9D3YQZ7_DREPO</name>
<evidence type="ECO:0000313" key="2">
    <source>
        <dbReference type="Proteomes" id="UP000828390"/>
    </source>
</evidence>